<evidence type="ECO:0000256" key="3">
    <source>
        <dbReference type="ARBA" id="ARBA00022448"/>
    </source>
</evidence>
<evidence type="ECO:0000256" key="7">
    <source>
        <dbReference type="ARBA" id="ARBA00023237"/>
    </source>
</evidence>
<dbReference type="Proteomes" id="UP001209713">
    <property type="component" value="Unassembled WGS sequence"/>
</dbReference>
<comment type="similarity">
    <text evidence="2">Belongs to the outer membrane factor (OMF) (TC 1.B.17) family.</text>
</comment>
<keyword evidence="5" id="KW-0812">Transmembrane</keyword>
<dbReference type="InterPro" id="IPR003423">
    <property type="entry name" value="OMP_efflux"/>
</dbReference>
<organism evidence="8 9">
    <name type="scientific">Marinomonas sargassi</name>
    <dbReference type="NCBI Taxonomy" id="2984494"/>
    <lineage>
        <taxon>Bacteria</taxon>
        <taxon>Pseudomonadati</taxon>
        <taxon>Pseudomonadota</taxon>
        <taxon>Gammaproteobacteria</taxon>
        <taxon>Oceanospirillales</taxon>
        <taxon>Oceanospirillaceae</taxon>
        <taxon>Marinomonas</taxon>
    </lineage>
</organism>
<reference evidence="8 9" key="1">
    <citation type="submission" date="2022-10" db="EMBL/GenBank/DDBJ databases">
        <title>Marinomonas transparenta sp. nov. and Marinomonas sargassi sp. nov., isolated from marine alga (Sargassum natans (L.) Gaillon).</title>
        <authorList>
            <person name="Wang Y."/>
        </authorList>
    </citation>
    <scope>NUCLEOTIDE SEQUENCE [LARGE SCALE GENOMIC DNA]</scope>
    <source>
        <strain evidence="8 9">C2222</strain>
    </source>
</reference>
<dbReference type="RefSeq" id="WP_263531501.1">
    <property type="nucleotide sequence ID" value="NZ_JAOVZB010000010.1"/>
</dbReference>
<accession>A0ABT2YW51</accession>
<dbReference type="Gene3D" id="1.20.1600.10">
    <property type="entry name" value="Outer membrane efflux proteins (OEP)"/>
    <property type="match status" value="1"/>
</dbReference>
<evidence type="ECO:0000256" key="6">
    <source>
        <dbReference type="ARBA" id="ARBA00023136"/>
    </source>
</evidence>
<dbReference type="PANTHER" id="PTHR30026">
    <property type="entry name" value="OUTER MEMBRANE PROTEIN TOLC"/>
    <property type="match status" value="1"/>
</dbReference>
<proteinExistence type="inferred from homology"/>
<evidence type="ECO:0000313" key="9">
    <source>
        <dbReference type="Proteomes" id="UP001209713"/>
    </source>
</evidence>
<dbReference type="EMBL" id="JAOVZB010000010">
    <property type="protein sequence ID" value="MCV2404122.1"/>
    <property type="molecule type" value="Genomic_DNA"/>
</dbReference>
<sequence length="461" mass="51581">MAKNNFWALCGNSRRVYGRCTITRKIGHLRYLFVLPLLTMLPSIADAYPLTLQDAINKAVSEDEWLTSSFHKEVALRELSQGSTSLPDPKVSLGLLNMPTDSFDFNQEAMTQLSFSISQTFPAGDTLRLMGEKYSALGDQMPLERDNRRAILTMEVSKLWLSAYQYEESMKLVLRNKKLFEQLHDVVESSYSSAYGAAKQQDLVRSELELIKLDHRLAELQQGRRHTLSKLMQYISLAPNEKSSIDDGIQLVGEGKIIRSLLSPQPYSAGDLSKRLLQHPMVKVVEAKSSSAQIDKALAEQKYEPQWGISLGYGYRGDDPSGNSRADLASVVASVSLPIFSSRSQDAQVKAAALKVESIVSEKQLVLNELRAKYLSLTSDIESLEGRVELYQSQLIPSYQQSVQTTLNAYTSNDGFFTEVVQARIAILNAQIELLSIRVERLKRLAELNYVLASVAEEVNK</sequence>
<keyword evidence="7" id="KW-0998">Cell outer membrane</keyword>
<evidence type="ECO:0000256" key="4">
    <source>
        <dbReference type="ARBA" id="ARBA00022452"/>
    </source>
</evidence>
<evidence type="ECO:0000256" key="5">
    <source>
        <dbReference type="ARBA" id="ARBA00022692"/>
    </source>
</evidence>
<evidence type="ECO:0000256" key="1">
    <source>
        <dbReference type="ARBA" id="ARBA00004442"/>
    </source>
</evidence>
<keyword evidence="4" id="KW-1134">Transmembrane beta strand</keyword>
<gene>
    <name evidence="8" type="ORF">OFY17_14750</name>
</gene>
<keyword evidence="6" id="KW-0472">Membrane</keyword>
<comment type="caution">
    <text evidence="8">The sequence shown here is derived from an EMBL/GenBank/DDBJ whole genome shotgun (WGS) entry which is preliminary data.</text>
</comment>
<dbReference type="PANTHER" id="PTHR30026:SF20">
    <property type="entry name" value="OUTER MEMBRANE PROTEIN TOLC"/>
    <property type="match status" value="1"/>
</dbReference>
<dbReference type="InterPro" id="IPR051906">
    <property type="entry name" value="TolC-like"/>
</dbReference>
<keyword evidence="9" id="KW-1185">Reference proteome</keyword>
<evidence type="ECO:0000256" key="2">
    <source>
        <dbReference type="ARBA" id="ARBA00007613"/>
    </source>
</evidence>
<keyword evidence="3" id="KW-0813">Transport</keyword>
<evidence type="ECO:0000313" key="8">
    <source>
        <dbReference type="EMBL" id="MCV2404122.1"/>
    </source>
</evidence>
<protein>
    <submittedName>
        <fullName evidence="8">TolC family protein</fullName>
    </submittedName>
</protein>
<dbReference type="SUPFAM" id="SSF56954">
    <property type="entry name" value="Outer membrane efflux proteins (OEP)"/>
    <property type="match status" value="1"/>
</dbReference>
<dbReference type="Pfam" id="PF02321">
    <property type="entry name" value="OEP"/>
    <property type="match status" value="1"/>
</dbReference>
<comment type="subcellular location">
    <subcellularLocation>
        <location evidence="1">Cell outer membrane</location>
    </subcellularLocation>
</comment>
<name>A0ABT2YW51_9GAMM</name>